<comment type="catalytic activity">
    <reaction evidence="11">
        <text>Couples ATP hydrolysis with the unwinding of duplex DNA by translocating in the 3'-5' direction.</text>
        <dbReference type="EC" id="5.6.2.4"/>
    </reaction>
</comment>
<proteinExistence type="predicted"/>
<accession>A0A4V2F715</accession>
<keyword evidence="10" id="KW-0413">Isomerase</keyword>
<evidence type="ECO:0000259" key="15">
    <source>
        <dbReference type="PROSITE" id="PS51198"/>
    </source>
</evidence>
<dbReference type="Pfam" id="PF00580">
    <property type="entry name" value="UvrD-helicase"/>
    <property type="match status" value="1"/>
</dbReference>
<dbReference type="GO" id="GO:0005829">
    <property type="term" value="C:cytosol"/>
    <property type="evidence" value="ECO:0007669"/>
    <property type="project" value="TreeGrafter"/>
</dbReference>
<keyword evidence="9" id="KW-0234">DNA repair</keyword>
<dbReference type="InterPro" id="IPR027417">
    <property type="entry name" value="P-loop_NTPase"/>
</dbReference>
<dbReference type="GO" id="GO:0016887">
    <property type="term" value="F:ATP hydrolysis activity"/>
    <property type="evidence" value="ECO:0007669"/>
    <property type="project" value="RHEA"/>
</dbReference>
<evidence type="ECO:0000256" key="12">
    <source>
        <dbReference type="ARBA" id="ARBA00034808"/>
    </source>
</evidence>
<dbReference type="GO" id="GO:0000725">
    <property type="term" value="P:recombinational repair"/>
    <property type="evidence" value="ECO:0007669"/>
    <property type="project" value="TreeGrafter"/>
</dbReference>
<organism evidence="17 18">
    <name type="scientific">Cecembia calidifontis</name>
    <dbReference type="NCBI Taxonomy" id="1187080"/>
    <lineage>
        <taxon>Bacteria</taxon>
        <taxon>Pseudomonadati</taxon>
        <taxon>Bacteroidota</taxon>
        <taxon>Cytophagia</taxon>
        <taxon>Cytophagales</taxon>
        <taxon>Cyclobacteriaceae</taxon>
        <taxon>Cecembia</taxon>
    </lineage>
</organism>
<evidence type="ECO:0000256" key="13">
    <source>
        <dbReference type="ARBA" id="ARBA00048988"/>
    </source>
</evidence>
<evidence type="ECO:0000256" key="6">
    <source>
        <dbReference type="ARBA" id="ARBA00022839"/>
    </source>
</evidence>
<keyword evidence="2 14" id="KW-0547">Nucleotide-binding</keyword>
<dbReference type="EMBL" id="SGXG01000001">
    <property type="protein sequence ID" value="RZS98239.1"/>
    <property type="molecule type" value="Genomic_DNA"/>
</dbReference>
<keyword evidence="7 14" id="KW-0067">ATP-binding</keyword>
<evidence type="ECO:0000313" key="17">
    <source>
        <dbReference type="EMBL" id="RZS98239.1"/>
    </source>
</evidence>
<evidence type="ECO:0000256" key="4">
    <source>
        <dbReference type="ARBA" id="ARBA00022801"/>
    </source>
</evidence>
<protein>
    <recommendedName>
        <fullName evidence="12">DNA 3'-5' helicase</fullName>
        <ecNumber evidence="12">5.6.2.4</ecNumber>
    </recommendedName>
</protein>
<evidence type="ECO:0000256" key="8">
    <source>
        <dbReference type="ARBA" id="ARBA00023125"/>
    </source>
</evidence>
<dbReference type="InterPro" id="IPR011604">
    <property type="entry name" value="PDDEXK-like_dom_sf"/>
</dbReference>
<dbReference type="GO" id="GO:0004527">
    <property type="term" value="F:exonuclease activity"/>
    <property type="evidence" value="ECO:0007669"/>
    <property type="project" value="UniProtKB-KW"/>
</dbReference>
<evidence type="ECO:0000256" key="7">
    <source>
        <dbReference type="ARBA" id="ARBA00022840"/>
    </source>
</evidence>
<dbReference type="InterPro" id="IPR014016">
    <property type="entry name" value="UvrD-like_ATP-bd"/>
</dbReference>
<keyword evidence="1" id="KW-0540">Nuclease</keyword>
<feature type="binding site" evidence="14">
    <location>
        <begin position="13"/>
        <end position="20"/>
    </location>
    <ligand>
        <name>ATP</name>
        <dbReference type="ChEBI" id="CHEBI:30616"/>
    </ligand>
</feature>
<dbReference type="EC" id="5.6.2.4" evidence="12"/>
<evidence type="ECO:0000256" key="2">
    <source>
        <dbReference type="ARBA" id="ARBA00022741"/>
    </source>
</evidence>
<feature type="domain" description="UvrD-like helicase C-terminal" evidence="16">
    <location>
        <begin position="466"/>
        <end position="754"/>
    </location>
</feature>
<gene>
    <name evidence="17" type="ORF">BC751_3879</name>
</gene>
<dbReference type="GO" id="GO:0043138">
    <property type="term" value="F:3'-5' DNA helicase activity"/>
    <property type="evidence" value="ECO:0007669"/>
    <property type="project" value="UniProtKB-EC"/>
</dbReference>
<dbReference type="InterPro" id="IPR014017">
    <property type="entry name" value="DNA_helicase_UvrD-like_C"/>
</dbReference>
<comment type="catalytic activity">
    <reaction evidence="13">
        <text>ATP + H2O = ADP + phosphate + H(+)</text>
        <dbReference type="Rhea" id="RHEA:13065"/>
        <dbReference type="ChEBI" id="CHEBI:15377"/>
        <dbReference type="ChEBI" id="CHEBI:15378"/>
        <dbReference type="ChEBI" id="CHEBI:30616"/>
        <dbReference type="ChEBI" id="CHEBI:43474"/>
        <dbReference type="ChEBI" id="CHEBI:456216"/>
        <dbReference type="EC" id="5.6.2.4"/>
    </reaction>
</comment>
<dbReference type="Proteomes" id="UP000292209">
    <property type="component" value="Unassembled WGS sequence"/>
</dbReference>
<sequence>MEKTSAPFIIYKSSAGSGKTYTLTMEYLKLALSYPDAFRSILAVTFTNKATQEMKERILKELKRMRKGIDGKEYMDKVLMESLELDTQGLQVRAAQTLTAILHDYGRFSVNTIDSFFQKVVRAFAREMDLNAKFEVEMDQDAVLDRVVDRVVEKVMEDEQLHEWLVDYAKEEIEKGNSWDIRKKIKELGKELFQENFKKFAPEIRVFLKERDNISQLQQFTRERKAELFKITRSLRDEAERIRKANGLEWTDFSGGTRSFALKFAKLGDREQPVPELTDNQMARAYSEEGWFAKSSKQKDAIITAYHQGLGEILGKIPELYVKWMTLTAISRNIFVFGVFRNLLEELTVLKNEENMLLISDANEFLKEITRENEAPFIYEKVGNQFRHYLIDEFQDTSGFQWASFRPLLENSLAQGNTNLLVGDVKQSIYRWRGGEMRLLLEEVEQEIGKQYIENRNLDTNYRSLPNVIQFNNALFKKLPQSFEDALALSHVEEEGHILSKAYQDVFQHVSPAKQKSAFKGKVRLEFLEEDKNQETGKFKEMVLEKLPEMVMALQDREYALKDIAFLVRTKNEGALIADCMMEFAAAHPETKYRFDVLSDESMFLYKSASVKALVAGLKYLHSPDDLVQFKTMWYYRSVLQNEKVDHDLFAIDKVPVFLKEKVEEFKRTEARLLQLPLMETVEELIGFLGLQEDNLELAYISGFKEAVYDFSVNNRADLAGFLEWWEEHKDKRTVRIPESHNAMRIMTIHKSKGLQFKVVLMPFLDWKIFDTSKSNVVWAPFEDKQSKFSAIIPISLNKDLAKSDFSSIYEEGKILAYLDSLNMVYVALTRAEEIFWSLSPFTTKATDGSNNQLAYHLQMVLSSSYVQEMGFDFNKDFDPDGKVYDFGDWPEKVDSKSEIAAPVPLRWAYQNWSSLLKVKQYAVDFSKEGLAQRKRRDFGLLVHELLEKSKSREDAKNQIRVFYYEGRLDREELMEVEAQLDRLFEDALFASWFETGNILLTEQGILLPGGKQKRPDRIILKDQEAIVVDFKTGEEYERYGKQVLEYMDLVKQLSGKPVKGYLCYLETGKIKEVGE</sequence>
<evidence type="ECO:0000256" key="10">
    <source>
        <dbReference type="ARBA" id="ARBA00023235"/>
    </source>
</evidence>
<comment type="caution">
    <text evidence="17">The sequence shown here is derived from an EMBL/GenBank/DDBJ whole genome shotgun (WGS) entry which is preliminary data.</text>
</comment>
<evidence type="ECO:0000256" key="14">
    <source>
        <dbReference type="PROSITE-ProRule" id="PRU00560"/>
    </source>
</evidence>
<dbReference type="Gene3D" id="3.90.320.10">
    <property type="match status" value="1"/>
</dbReference>
<dbReference type="SUPFAM" id="SSF52540">
    <property type="entry name" value="P-loop containing nucleoside triphosphate hydrolases"/>
    <property type="match status" value="1"/>
</dbReference>
<evidence type="ECO:0000256" key="9">
    <source>
        <dbReference type="ARBA" id="ARBA00023204"/>
    </source>
</evidence>
<dbReference type="PROSITE" id="PS51217">
    <property type="entry name" value="UVRD_HELICASE_CTER"/>
    <property type="match status" value="1"/>
</dbReference>
<dbReference type="PROSITE" id="PS51198">
    <property type="entry name" value="UVRD_HELICASE_ATP_BIND"/>
    <property type="match status" value="1"/>
</dbReference>
<evidence type="ECO:0000256" key="11">
    <source>
        <dbReference type="ARBA" id="ARBA00034617"/>
    </source>
</evidence>
<evidence type="ECO:0000256" key="3">
    <source>
        <dbReference type="ARBA" id="ARBA00022763"/>
    </source>
</evidence>
<dbReference type="Gene3D" id="3.40.50.300">
    <property type="entry name" value="P-loop containing nucleotide triphosphate hydrolases"/>
    <property type="match status" value="3"/>
</dbReference>
<evidence type="ECO:0000313" key="18">
    <source>
        <dbReference type="Proteomes" id="UP000292209"/>
    </source>
</evidence>
<keyword evidence="5 14" id="KW-0347">Helicase</keyword>
<keyword evidence="18" id="KW-1185">Reference proteome</keyword>
<dbReference type="InterPro" id="IPR000212">
    <property type="entry name" value="DNA_helicase_UvrD/REP"/>
</dbReference>
<dbReference type="GO" id="GO:0003677">
    <property type="term" value="F:DNA binding"/>
    <property type="evidence" value="ECO:0007669"/>
    <property type="project" value="UniProtKB-KW"/>
</dbReference>
<keyword evidence="4 14" id="KW-0378">Hydrolase</keyword>
<keyword evidence="8" id="KW-0238">DNA-binding</keyword>
<dbReference type="GO" id="GO:0005524">
    <property type="term" value="F:ATP binding"/>
    <property type="evidence" value="ECO:0007669"/>
    <property type="project" value="UniProtKB-UniRule"/>
</dbReference>
<keyword evidence="3" id="KW-0227">DNA damage</keyword>
<dbReference type="OrthoDB" id="9810135at2"/>
<name>A0A4V2F715_9BACT</name>
<keyword evidence="6 17" id="KW-0269">Exonuclease</keyword>
<dbReference type="PANTHER" id="PTHR11070">
    <property type="entry name" value="UVRD / RECB / PCRA DNA HELICASE FAMILY MEMBER"/>
    <property type="match status" value="1"/>
</dbReference>
<evidence type="ECO:0000256" key="5">
    <source>
        <dbReference type="ARBA" id="ARBA00022806"/>
    </source>
</evidence>
<evidence type="ECO:0000256" key="1">
    <source>
        <dbReference type="ARBA" id="ARBA00022722"/>
    </source>
</evidence>
<feature type="domain" description="UvrD-like helicase ATP-binding" evidence="15">
    <location>
        <begin position="1"/>
        <end position="465"/>
    </location>
</feature>
<reference evidence="17 18" key="1">
    <citation type="submission" date="2019-02" db="EMBL/GenBank/DDBJ databases">
        <title>Genomic Encyclopedia of Archaeal and Bacterial Type Strains, Phase II (KMG-II): from individual species to whole genera.</title>
        <authorList>
            <person name="Goeker M."/>
        </authorList>
    </citation>
    <scope>NUCLEOTIDE SEQUENCE [LARGE SCALE GENOMIC DNA]</scope>
    <source>
        <strain evidence="17 18">DSM 21411</strain>
    </source>
</reference>
<evidence type="ECO:0000259" key="16">
    <source>
        <dbReference type="PROSITE" id="PS51217"/>
    </source>
</evidence>
<dbReference type="RefSeq" id="WP_130276979.1">
    <property type="nucleotide sequence ID" value="NZ_SGXG01000001.1"/>
</dbReference>
<dbReference type="Gene3D" id="1.10.3170.10">
    <property type="entry name" value="Recbcd, chain B, domain 2"/>
    <property type="match status" value="1"/>
</dbReference>
<dbReference type="AlphaFoldDB" id="A0A4V2F715"/>
<dbReference type="PANTHER" id="PTHR11070:SF67">
    <property type="entry name" value="DNA 3'-5' HELICASE"/>
    <property type="match status" value="1"/>
</dbReference>